<dbReference type="InterPro" id="IPR025332">
    <property type="entry name" value="DUF4238"/>
</dbReference>
<dbReference type="Pfam" id="PF14022">
    <property type="entry name" value="DUF4238"/>
    <property type="match status" value="1"/>
</dbReference>
<dbReference type="Proteomes" id="UP001255185">
    <property type="component" value="Unassembled WGS sequence"/>
</dbReference>
<reference evidence="1 2" key="1">
    <citation type="submission" date="2023-07" db="EMBL/GenBank/DDBJ databases">
        <title>Sorghum-associated microbial communities from plants grown in Nebraska, USA.</title>
        <authorList>
            <person name="Schachtman D."/>
        </authorList>
    </citation>
    <scope>NUCLEOTIDE SEQUENCE [LARGE SCALE GENOMIC DNA]</scope>
    <source>
        <strain evidence="1 2">3773</strain>
    </source>
</reference>
<comment type="caution">
    <text evidence="1">The sequence shown here is derived from an EMBL/GenBank/DDBJ whole genome shotgun (WGS) entry which is preliminary data.</text>
</comment>
<name>A0ABU1TMN1_9FLAO</name>
<proteinExistence type="predicted"/>
<sequence>MDFHVTKDNFHTSDNPVIVKPHVPNQKPFYHGFGTYGSEIIFPLSSNVLLSMFEREYFHELESEHESYLIIDSKKTREYNCYQYFFSDEEVYSKINDFKGYEILKADNKGKDIFLKQSKTKIN</sequence>
<keyword evidence="2" id="KW-1185">Reference proteome</keyword>
<evidence type="ECO:0000313" key="2">
    <source>
        <dbReference type="Proteomes" id="UP001255185"/>
    </source>
</evidence>
<gene>
    <name evidence="1" type="ORF">J2X31_001077</name>
</gene>
<organism evidence="1 2">
    <name type="scientific">Flavobacterium arsenatis</name>
    <dbReference type="NCBI Taxonomy" id="1484332"/>
    <lineage>
        <taxon>Bacteria</taxon>
        <taxon>Pseudomonadati</taxon>
        <taxon>Bacteroidota</taxon>
        <taxon>Flavobacteriia</taxon>
        <taxon>Flavobacteriales</taxon>
        <taxon>Flavobacteriaceae</taxon>
        <taxon>Flavobacterium</taxon>
    </lineage>
</organism>
<evidence type="ECO:0000313" key="1">
    <source>
        <dbReference type="EMBL" id="MDR6967077.1"/>
    </source>
</evidence>
<dbReference type="EMBL" id="JAVDVI010000003">
    <property type="protein sequence ID" value="MDR6967077.1"/>
    <property type="molecule type" value="Genomic_DNA"/>
</dbReference>
<protein>
    <submittedName>
        <fullName evidence="1">Uncharacterized protein</fullName>
    </submittedName>
</protein>
<accession>A0ABU1TMN1</accession>